<gene>
    <name evidence="2" type="ORF">BJ095_102196</name>
</gene>
<dbReference type="Proteomes" id="UP000247416">
    <property type="component" value="Unassembled WGS sequence"/>
</dbReference>
<feature type="signal peptide" evidence="1">
    <location>
        <begin position="1"/>
        <end position="25"/>
    </location>
</feature>
<evidence type="ECO:0000313" key="3">
    <source>
        <dbReference type="Proteomes" id="UP000247416"/>
    </source>
</evidence>
<evidence type="ECO:0000256" key="1">
    <source>
        <dbReference type="SAM" id="SignalP"/>
    </source>
</evidence>
<dbReference type="RefSeq" id="WP_235867552.1">
    <property type="nucleotide sequence ID" value="NZ_CP085009.1"/>
</dbReference>
<proteinExistence type="predicted"/>
<sequence>MKFKILTLTVFPILIIIGCSNQQVADDFGEVKAVAWEFVNEKGWNQMAKEEWQNTTVIEIVVDENYELLDPSFEGKEVLSVSFQDKEDAVVGTPSILVDPITKEVVGYMLSE</sequence>
<organism evidence="2 3">
    <name type="scientific">Ureibacillus chungkukjangi</name>
    <dbReference type="NCBI Taxonomy" id="1202712"/>
    <lineage>
        <taxon>Bacteria</taxon>
        <taxon>Bacillati</taxon>
        <taxon>Bacillota</taxon>
        <taxon>Bacilli</taxon>
        <taxon>Bacillales</taxon>
        <taxon>Caryophanaceae</taxon>
        <taxon>Ureibacillus</taxon>
    </lineage>
</organism>
<feature type="chain" id="PRO_5016382198" evidence="1">
    <location>
        <begin position="26"/>
        <end position="112"/>
    </location>
</feature>
<protein>
    <submittedName>
        <fullName evidence="2">Uncharacterized protein</fullName>
    </submittedName>
</protein>
<reference evidence="2 3" key="1">
    <citation type="submission" date="2018-06" db="EMBL/GenBank/DDBJ databases">
        <title>Genomic Encyclopedia of Archaeal and Bacterial Type Strains, Phase II (KMG-II): from individual species to whole genera.</title>
        <authorList>
            <person name="Goeker M."/>
        </authorList>
    </citation>
    <scope>NUCLEOTIDE SEQUENCE [LARGE SCALE GENOMIC DNA]</scope>
    <source>
        <strain evidence="2 3">KACC 16626</strain>
    </source>
</reference>
<accession>A0A318TWY1</accession>
<comment type="caution">
    <text evidence="2">The sequence shown here is derived from an EMBL/GenBank/DDBJ whole genome shotgun (WGS) entry which is preliminary data.</text>
</comment>
<dbReference type="AlphaFoldDB" id="A0A318TWY1"/>
<dbReference type="EMBL" id="QJTJ01000002">
    <property type="protein sequence ID" value="PYF08430.1"/>
    <property type="molecule type" value="Genomic_DNA"/>
</dbReference>
<keyword evidence="1" id="KW-0732">Signal</keyword>
<dbReference type="PROSITE" id="PS51257">
    <property type="entry name" value="PROKAR_LIPOPROTEIN"/>
    <property type="match status" value="1"/>
</dbReference>
<evidence type="ECO:0000313" key="2">
    <source>
        <dbReference type="EMBL" id="PYF08430.1"/>
    </source>
</evidence>
<keyword evidence="3" id="KW-1185">Reference proteome</keyword>
<name>A0A318TWY1_9BACL</name>